<dbReference type="SUPFAM" id="SSF55781">
    <property type="entry name" value="GAF domain-like"/>
    <property type="match status" value="1"/>
</dbReference>
<accession>A9HVH3</accession>
<gene>
    <name evidence="2" type="primary">GAF</name>
    <name evidence="2" type="ordered locus">Bpet0015</name>
</gene>
<dbReference type="InterPro" id="IPR007492">
    <property type="entry name" value="LytTR_DNA-bd_dom"/>
</dbReference>
<dbReference type="Proteomes" id="UP000001225">
    <property type="component" value="Chromosome"/>
</dbReference>
<dbReference type="Pfam" id="PF01590">
    <property type="entry name" value="GAF"/>
    <property type="match status" value="1"/>
</dbReference>
<evidence type="ECO:0000259" key="1">
    <source>
        <dbReference type="PROSITE" id="PS50930"/>
    </source>
</evidence>
<dbReference type="InterPro" id="IPR029016">
    <property type="entry name" value="GAF-like_dom_sf"/>
</dbReference>
<dbReference type="EMBL" id="AM902716">
    <property type="protein sequence ID" value="CAP40346.1"/>
    <property type="molecule type" value="Genomic_DNA"/>
</dbReference>
<dbReference type="KEGG" id="bpt:Bpet0015"/>
<dbReference type="eggNOG" id="COG3279">
    <property type="taxonomic scope" value="Bacteria"/>
</dbReference>
<feature type="domain" description="HTH LytTR-type" evidence="1">
    <location>
        <begin position="206"/>
        <end position="257"/>
    </location>
</feature>
<dbReference type="AlphaFoldDB" id="A9HVH3"/>
<dbReference type="SMART" id="SM00850">
    <property type="entry name" value="LytTR"/>
    <property type="match status" value="1"/>
</dbReference>
<dbReference type="GO" id="GO:0003677">
    <property type="term" value="F:DNA binding"/>
    <property type="evidence" value="ECO:0007669"/>
    <property type="project" value="InterPro"/>
</dbReference>
<reference evidence="2 3" key="1">
    <citation type="journal article" date="2008" name="BMC Genomics">
        <title>The missing link: Bordetella petrii is endowed with both the metabolic versatility of environmental bacteria and virulence traits of pathogenic Bordetellae.</title>
        <authorList>
            <person name="Gross R."/>
            <person name="Guzman C.A."/>
            <person name="Sebaihia M."/>
            <person name="Martins Dos Santos V.A."/>
            <person name="Pieper D.H."/>
            <person name="Koebnik R."/>
            <person name="Lechner M."/>
            <person name="Bartels D."/>
            <person name="Buhrmester J."/>
            <person name="Choudhuri J.V."/>
            <person name="Ebensen T."/>
            <person name="Gaigalat L."/>
            <person name="Herrmann S."/>
            <person name="Khachane A.N."/>
            <person name="Larisch C."/>
            <person name="Link S."/>
            <person name="Linke B."/>
            <person name="Meyer F."/>
            <person name="Mormann S."/>
            <person name="Nakunst D."/>
            <person name="Rueckert C."/>
            <person name="Schneiker-Bekel S."/>
            <person name="Schulze K."/>
            <person name="Vorhoelter F.J."/>
            <person name="Yevsa T."/>
            <person name="Engle J.T."/>
            <person name="Goldman W.E."/>
            <person name="Puehler A."/>
            <person name="Goebel U.B."/>
            <person name="Goesmann A."/>
            <person name="Bloecker H."/>
            <person name="Kaiser O."/>
            <person name="Martinez-Arias R."/>
        </authorList>
    </citation>
    <scope>NUCLEOTIDE SEQUENCE [LARGE SCALE GENOMIC DNA]</scope>
    <source>
        <strain evidence="3">ATCC BAA-461 / DSM 12804 / CCUG 43448 / CIP 107267 / Se-1111R</strain>
    </source>
</reference>
<dbReference type="Gene3D" id="3.30.450.40">
    <property type="match status" value="1"/>
</dbReference>
<evidence type="ECO:0000313" key="2">
    <source>
        <dbReference type="EMBL" id="CAP40346.1"/>
    </source>
</evidence>
<dbReference type="eggNOG" id="COG2203">
    <property type="taxonomic scope" value="Bacteria"/>
</dbReference>
<organism evidence="2 3">
    <name type="scientific">Bordetella petrii (strain ATCC BAA-461 / DSM 12804 / CCUG 43448 / CIP 107267 / Se-1111R)</name>
    <dbReference type="NCBI Taxonomy" id="340100"/>
    <lineage>
        <taxon>Bacteria</taxon>
        <taxon>Pseudomonadati</taxon>
        <taxon>Pseudomonadota</taxon>
        <taxon>Betaproteobacteria</taxon>
        <taxon>Burkholderiales</taxon>
        <taxon>Alcaligenaceae</taxon>
        <taxon>Bordetella</taxon>
    </lineage>
</organism>
<dbReference type="STRING" id="94624.Bpet0015"/>
<evidence type="ECO:0000313" key="3">
    <source>
        <dbReference type="Proteomes" id="UP000001225"/>
    </source>
</evidence>
<name>A9HVH3_BORPD</name>
<dbReference type="Pfam" id="PF04397">
    <property type="entry name" value="LytTR"/>
    <property type="match status" value="1"/>
</dbReference>
<keyword evidence="3" id="KW-1185">Reference proteome</keyword>
<sequence>MGETTDVDRSWMLEYRPDMLRFRNTHEWCRGQTRPYVTELQDVPTTLIAWLHKYMVQGRAVAIYDVHKLPRVARTLQVEFIRQGDKSVLSVPVLNEGKLYGVIGFDTTVKHREWPDAEVEALFQCAGLIGQAKYGNGRGQQQMPYDSPAALVYLRMRGVVQGVQPETIAGVRSAGNYSEIWLANGSMVLDSRSLGMWLTLLPEKIFFRVHRTAIVNALHVVDIDRRAERWQIRMRAAERAWPVSRSYRKLLRERMGI</sequence>
<dbReference type="Gene3D" id="2.40.50.1020">
    <property type="entry name" value="LytTr DNA-binding domain"/>
    <property type="match status" value="1"/>
</dbReference>
<protein>
    <submittedName>
        <fullName evidence="2">Intracellular signaling protein (GAF,GGDEF domains)</fullName>
    </submittedName>
</protein>
<proteinExistence type="predicted"/>
<dbReference type="PROSITE" id="PS50930">
    <property type="entry name" value="HTH_LYTTR"/>
    <property type="match status" value="1"/>
</dbReference>
<dbReference type="InterPro" id="IPR003018">
    <property type="entry name" value="GAF"/>
</dbReference>